<evidence type="ECO:0000256" key="1">
    <source>
        <dbReference type="ARBA" id="ARBA00001614"/>
    </source>
</evidence>
<keyword evidence="9" id="KW-0597">Phosphoprotein</keyword>
<evidence type="ECO:0000256" key="10">
    <source>
        <dbReference type="ARBA" id="ARBA00023235"/>
    </source>
</evidence>
<dbReference type="AlphaFoldDB" id="A0A2S8F9S0"/>
<feature type="active site" description="Proton donor" evidence="13">
    <location>
        <position position="216"/>
    </location>
</feature>
<proteinExistence type="inferred from homology"/>
<dbReference type="InterPro" id="IPR011013">
    <property type="entry name" value="Gal_mutarotase_sf_dom"/>
</dbReference>
<dbReference type="GO" id="GO:0005737">
    <property type="term" value="C:cytoplasm"/>
    <property type="evidence" value="ECO:0007669"/>
    <property type="project" value="UniProtKB-SubCell"/>
</dbReference>
<evidence type="ECO:0000256" key="4">
    <source>
        <dbReference type="ARBA" id="ARBA00006206"/>
    </source>
</evidence>
<name>A0A2S8F9S0_9BACT</name>
<feature type="signal peptide" evidence="16">
    <location>
        <begin position="1"/>
        <end position="25"/>
    </location>
</feature>
<comment type="subunit">
    <text evidence="5">Monomer.</text>
</comment>
<dbReference type="InterPro" id="IPR047215">
    <property type="entry name" value="Galactose_mutarotase-like"/>
</dbReference>
<feature type="binding site" evidence="14">
    <location>
        <position position="285"/>
    </location>
    <ligand>
        <name>beta-D-galactose</name>
        <dbReference type="ChEBI" id="CHEBI:27667"/>
    </ligand>
</feature>
<comment type="catalytic activity">
    <reaction evidence="1 12">
        <text>alpha-D-glucose = beta-D-glucose</text>
        <dbReference type="Rhea" id="RHEA:10264"/>
        <dbReference type="ChEBI" id="CHEBI:15903"/>
        <dbReference type="ChEBI" id="CHEBI:17925"/>
        <dbReference type="EC" id="5.1.3.3"/>
    </reaction>
</comment>
<dbReference type="GO" id="GO:0033499">
    <property type="term" value="P:galactose catabolic process via UDP-galactose, Leloir pathway"/>
    <property type="evidence" value="ECO:0007669"/>
    <property type="project" value="TreeGrafter"/>
</dbReference>
<dbReference type="OrthoDB" id="9779408at2"/>
<evidence type="ECO:0000256" key="6">
    <source>
        <dbReference type="ARBA" id="ARBA00013185"/>
    </source>
</evidence>
<evidence type="ECO:0000256" key="11">
    <source>
        <dbReference type="ARBA" id="ARBA00023277"/>
    </source>
</evidence>
<dbReference type="NCBIfam" id="NF008277">
    <property type="entry name" value="PRK11055.1"/>
    <property type="match status" value="1"/>
</dbReference>
<dbReference type="InterPro" id="IPR014718">
    <property type="entry name" value="GH-type_carb-bd"/>
</dbReference>
<keyword evidence="8" id="KW-0963">Cytoplasm</keyword>
<dbReference type="FunFam" id="2.70.98.10:FF:000003">
    <property type="entry name" value="Aldose 1-epimerase"/>
    <property type="match status" value="1"/>
</dbReference>
<evidence type="ECO:0000256" key="13">
    <source>
        <dbReference type="PIRSR" id="PIRSR005096-1"/>
    </source>
</evidence>
<comment type="subcellular location">
    <subcellularLocation>
        <location evidence="2">Cytoplasm</location>
    </subcellularLocation>
</comment>
<feature type="binding site" evidence="15">
    <location>
        <begin position="216"/>
        <end position="218"/>
    </location>
    <ligand>
        <name>beta-D-galactose</name>
        <dbReference type="ChEBI" id="CHEBI:27667"/>
    </ligand>
</feature>
<evidence type="ECO:0000256" key="5">
    <source>
        <dbReference type="ARBA" id="ARBA00011245"/>
    </source>
</evidence>
<evidence type="ECO:0000256" key="14">
    <source>
        <dbReference type="PIRSR" id="PIRSR005096-2"/>
    </source>
</evidence>
<evidence type="ECO:0000256" key="7">
    <source>
        <dbReference type="ARBA" id="ARBA00014165"/>
    </source>
</evidence>
<feature type="binding site" evidence="15">
    <location>
        <begin position="116"/>
        <end position="117"/>
    </location>
    <ligand>
        <name>beta-D-galactose</name>
        <dbReference type="ChEBI" id="CHEBI:27667"/>
    </ligand>
</feature>
<comment type="similarity">
    <text evidence="4 12">Belongs to the aldose epimerase family.</text>
</comment>
<keyword evidence="16" id="KW-0732">Signal</keyword>
<accession>A0A2S8F9S0</accession>
<dbReference type="UniPathway" id="UPA00242"/>
<evidence type="ECO:0000256" key="2">
    <source>
        <dbReference type="ARBA" id="ARBA00004496"/>
    </source>
</evidence>
<feature type="active site" description="Proton acceptor" evidence="13">
    <location>
        <position position="347"/>
    </location>
</feature>
<comment type="pathway">
    <text evidence="3 12">Carbohydrate metabolism; hexose metabolism.</text>
</comment>
<dbReference type="InterPro" id="IPR008183">
    <property type="entry name" value="Aldose_1/G6P_1-epimerase"/>
</dbReference>
<dbReference type="CDD" id="cd09019">
    <property type="entry name" value="galactose_mutarotase_like"/>
    <property type="match status" value="1"/>
</dbReference>
<dbReference type="PANTHER" id="PTHR10091">
    <property type="entry name" value="ALDOSE-1-EPIMERASE"/>
    <property type="match status" value="1"/>
</dbReference>
<evidence type="ECO:0000313" key="18">
    <source>
        <dbReference type="Proteomes" id="UP000239388"/>
    </source>
</evidence>
<feature type="chain" id="PRO_5015639915" description="Aldose 1-epimerase" evidence="16">
    <location>
        <begin position="26"/>
        <end position="383"/>
    </location>
</feature>
<dbReference type="GO" id="GO:0004034">
    <property type="term" value="F:aldose 1-epimerase activity"/>
    <property type="evidence" value="ECO:0007669"/>
    <property type="project" value="UniProtKB-EC"/>
</dbReference>
<dbReference type="EMBL" id="PUIB01000024">
    <property type="protein sequence ID" value="PQO28694.1"/>
    <property type="molecule type" value="Genomic_DNA"/>
</dbReference>
<evidence type="ECO:0000256" key="3">
    <source>
        <dbReference type="ARBA" id="ARBA00005028"/>
    </source>
</evidence>
<dbReference type="PROSITE" id="PS00545">
    <property type="entry name" value="ALDOSE_1_EPIMERASE"/>
    <property type="match status" value="1"/>
</dbReference>
<dbReference type="PANTHER" id="PTHR10091:SF0">
    <property type="entry name" value="GALACTOSE MUTAROTASE"/>
    <property type="match status" value="1"/>
</dbReference>
<evidence type="ECO:0000256" key="15">
    <source>
        <dbReference type="PIRSR" id="PIRSR005096-3"/>
    </source>
</evidence>
<dbReference type="GO" id="GO:0006006">
    <property type="term" value="P:glucose metabolic process"/>
    <property type="evidence" value="ECO:0007669"/>
    <property type="project" value="TreeGrafter"/>
</dbReference>
<evidence type="ECO:0000256" key="12">
    <source>
        <dbReference type="PIRNR" id="PIRNR005096"/>
    </source>
</evidence>
<evidence type="ECO:0000256" key="16">
    <source>
        <dbReference type="SAM" id="SignalP"/>
    </source>
</evidence>
<dbReference type="Pfam" id="PF01263">
    <property type="entry name" value="Aldose_epim"/>
    <property type="match status" value="1"/>
</dbReference>
<dbReference type="PIRSF" id="PIRSF005096">
    <property type="entry name" value="GALM"/>
    <property type="match status" value="1"/>
</dbReference>
<comment type="caution">
    <text evidence="17">The sequence shown here is derived from an EMBL/GenBank/DDBJ whole genome shotgun (WGS) entry which is preliminary data.</text>
</comment>
<dbReference type="Proteomes" id="UP000239388">
    <property type="component" value="Unassembled WGS sequence"/>
</dbReference>
<dbReference type="SUPFAM" id="SSF74650">
    <property type="entry name" value="Galactose mutarotase-like"/>
    <property type="match status" value="1"/>
</dbReference>
<dbReference type="Gene3D" id="2.70.98.10">
    <property type="match status" value="1"/>
</dbReference>
<gene>
    <name evidence="17" type="ORF">C5Y98_23200</name>
</gene>
<dbReference type="EC" id="5.1.3.3" evidence="6 12"/>
<dbReference type="InterPro" id="IPR018052">
    <property type="entry name" value="Ald1_epimerase_CS"/>
</dbReference>
<dbReference type="InterPro" id="IPR015443">
    <property type="entry name" value="Aldose_1-epimerase"/>
</dbReference>
<reference evidence="17 18" key="1">
    <citation type="submission" date="2018-02" db="EMBL/GenBank/DDBJ databases">
        <title>Comparative genomes isolates from brazilian mangrove.</title>
        <authorList>
            <person name="Araujo J.E."/>
            <person name="Taketani R.G."/>
            <person name="Silva M.C.P."/>
            <person name="Loureco M.V."/>
            <person name="Andreote F.D."/>
        </authorList>
    </citation>
    <scope>NUCLEOTIDE SEQUENCE [LARGE SCALE GENOMIC DNA]</scope>
    <source>
        <strain evidence="17 18">NAP PRIS-MGV</strain>
    </source>
</reference>
<sequence length="383" mass="41461">MMKRCFTPAAICLAAIVFCASGLQAEETAAKGKKSPMSVTASEFGRLPDGTTIVKYTVDNGNGIKMELINYGAIMTSLTTPDKNGEATNINVGFDNLEGYLAGPPYFGATVGRYANRIAKGKFTLDGKEYTLATNNGPNSLHGGIKGFDKVVWASKKIETPEAVGVQFDYTAKDGEEGYPGNLKVTVKYTLTPKNELVMDYTATTDAKTVLNLTNHNYWNLAGAKSGKNYDHTLKLEADKYLPVDETLIPTGEFATVKGTPMDFTSFKSIGKDIQATGGDPVGYDHCYVLNDQSGKLALAATVKEPTSGRVMEVWTTQPGIQFYSGNFLDGSDANGGLNQHEAFCLETQHYPDTPNQKDFPTATLEPGETFHEVTVHKFSVEK</sequence>
<evidence type="ECO:0000313" key="17">
    <source>
        <dbReference type="EMBL" id="PQO28694.1"/>
    </source>
</evidence>
<dbReference type="GO" id="GO:0030246">
    <property type="term" value="F:carbohydrate binding"/>
    <property type="evidence" value="ECO:0007669"/>
    <property type="project" value="InterPro"/>
</dbReference>
<protein>
    <recommendedName>
        <fullName evidence="7 12">Aldose 1-epimerase</fullName>
        <ecNumber evidence="6 12">5.1.3.3</ecNumber>
    </recommendedName>
</protein>
<organism evidence="17 18">
    <name type="scientific">Blastopirellula marina</name>
    <dbReference type="NCBI Taxonomy" id="124"/>
    <lineage>
        <taxon>Bacteria</taxon>
        <taxon>Pseudomonadati</taxon>
        <taxon>Planctomycetota</taxon>
        <taxon>Planctomycetia</taxon>
        <taxon>Pirellulales</taxon>
        <taxon>Pirellulaceae</taxon>
        <taxon>Blastopirellula</taxon>
    </lineage>
</organism>
<keyword evidence="11 12" id="KW-0119">Carbohydrate metabolism</keyword>
<evidence type="ECO:0000256" key="8">
    <source>
        <dbReference type="ARBA" id="ARBA00022490"/>
    </source>
</evidence>
<keyword evidence="10 12" id="KW-0413">Isomerase</keyword>
<evidence type="ECO:0000256" key="9">
    <source>
        <dbReference type="ARBA" id="ARBA00022553"/>
    </source>
</evidence>